<comment type="pathway">
    <text evidence="2 7 8">Cell wall biogenesis; peptidoglycan biosynthesis.</text>
</comment>
<dbReference type="InterPro" id="IPR013221">
    <property type="entry name" value="Mur_ligase_cen"/>
</dbReference>
<dbReference type="GO" id="GO:0008360">
    <property type="term" value="P:regulation of cell shape"/>
    <property type="evidence" value="ECO:0007669"/>
    <property type="project" value="UniProtKB-KW"/>
</dbReference>
<keyword evidence="4 7" id="KW-0436">Ligase</keyword>
<evidence type="ECO:0000256" key="4">
    <source>
        <dbReference type="ARBA" id="ARBA00022598"/>
    </source>
</evidence>
<keyword evidence="7 8" id="KW-0573">Peptidoglycan synthesis</keyword>
<dbReference type="GO" id="GO:0005737">
    <property type="term" value="C:cytoplasm"/>
    <property type="evidence" value="ECO:0007669"/>
    <property type="project" value="UniProtKB-SubCell"/>
</dbReference>
<dbReference type="Gene3D" id="3.40.1190.10">
    <property type="entry name" value="Mur-like, catalytic domain"/>
    <property type="match status" value="1"/>
</dbReference>
<comment type="similarity">
    <text evidence="7">Belongs to the MurCDEF family.</text>
</comment>
<dbReference type="SUPFAM" id="SSF53623">
    <property type="entry name" value="MurD-like peptide ligases, catalytic domain"/>
    <property type="match status" value="1"/>
</dbReference>
<dbReference type="HAMAP" id="MF_00639">
    <property type="entry name" value="MurD"/>
    <property type="match status" value="1"/>
</dbReference>
<accession>A0A538TWU9</accession>
<gene>
    <name evidence="7 11" type="primary">murD</name>
    <name evidence="11" type="ORF">E6K80_14565</name>
</gene>
<keyword evidence="7 8" id="KW-0133">Cell shape</keyword>
<keyword evidence="7 8" id="KW-0132">Cell division</keyword>
<dbReference type="GO" id="GO:0071555">
    <property type="term" value="P:cell wall organization"/>
    <property type="evidence" value="ECO:0007669"/>
    <property type="project" value="UniProtKB-KW"/>
</dbReference>
<dbReference type="Proteomes" id="UP000319836">
    <property type="component" value="Unassembled WGS sequence"/>
</dbReference>
<dbReference type="Gene3D" id="3.90.190.20">
    <property type="entry name" value="Mur ligase, C-terminal domain"/>
    <property type="match status" value="1"/>
</dbReference>
<evidence type="ECO:0000259" key="9">
    <source>
        <dbReference type="Pfam" id="PF02875"/>
    </source>
</evidence>
<evidence type="ECO:0000256" key="3">
    <source>
        <dbReference type="ARBA" id="ARBA00022490"/>
    </source>
</evidence>
<proteinExistence type="inferred from homology"/>
<sequence length="468" mass="50021">MIPRFEPELPGRRPLVAGAARSGLAAARLLQRAGLAPRVCDRRTAEQAPEAATALEAAGIDAVWGVDGPELLEGRDLVVWSPGIPIDHPLARAARAAGIAVLSELEIGWRASRAPFVCITGTNGKSTTTDLAGALLRAGGRLVATCGNIGRPVCEVAPELPPDGVAVAEVSSFQLESVDRLKPRVAAWLNLTPDHLDRHHDLETYAAMKRRLFLRQDAADLAEWNADDPEVTRRRVPAGIPTAPRALEFSVEGPVPRGAWIEDATVVIGAPARRERLLAISELRLRGRHNLANVAAALCCAEPFGITAPALRAALRAYPGLEHRLEPAGVVEGVEFVNDSKATNIGSLAVALESFPDRVVLIAGGRGKGQDFRPLADLVRQRTTSVVLMGEDADTIAAAWTGVRTIRAASLEAAVDAAYRRASEDGASARVVLFSPGCASFDMFRDFEDRGRRFKAEVERLERMGVAS</sequence>
<reference evidence="11 12" key="1">
    <citation type="journal article" date="2019" name="Nat. Microbiol.">
        <title>Mediterranean grassland soil C-N compound turnover is dependent on rainfall and depth, and is mediated by genomically divergent microorganisms.</title>
        <authorList>
            <person name="Diamond S."/>
            <person name="Andeer P.F."/>
            <person name="Li Z."/>
            <person name="Crits-Christoph A."/>
            <person name="Burstein D."/>
            <person name="Anantharaman K."/>
            <person name="Lane K.R."/>
            <person name="Thomas B.C."/>
            <person name="Pan C."/>
            <person name="Northen T.R."/>
            <person name="Banfield J.F."/>
        </authorList>
    </citation>
    <scope>NUCLEOTIDE SEQUENCE [LARGE SCALE GENOMIC DNA]</scope>
    <source>
        <strain evidence="11">WS_10</strain>
    </source>
</reference>
<dbReference type="InterPro" id="IPR036565">
    <property type="entry name" value="Mur-like_cat_sf"/>
</dbReference>
<evidence type="ECO:0000313" key="11">
    <source>
        <dbReference type="EMBL" id="TMQ68095.1"/>
    </source>
</evidence>
<dbReference type="EMBL" id="VBPA01000417">
    <property type="protein sequence ID" value="TMQ68095.1"/>
    <property type="molecule type" value="Genomic_DNA"/>
</dbReference>
<dbReference type="AlphaFoldDB" id="A0A538TWU9"/>
<evidence type="ECO:0000256" key="7">
    <source>
        <dbReference type="HAMAP-Rule" id="MF_00639"/>
    </source>
</evidence>
<dbReference type="InterPro" id="IPR004101">
    <property type="entry name" value="Mur_ligase_C"/>
</dbReference>
<comment type="caution">
    <text evidence="11">The sequence shown here is derived from an EMBL/GenBank/DDBJ whole genome shotgun (WGS) entry which is preliminary data.</text>
</comment>
<evidence type="ECO:0000256" key="5">
    <source>
        <dbReference type="ARBA" id="ARBA00022741"/>
    </source>
</evidence>
<evidence type="ECO:0000256" key="1">
    <source>
        <dbReference type="ARBA" id="ARBA00004496"/>
    </source>
</evidence>
<dbReference type="Gene3D" id="3.40.50.720">
    <property type="entry name" value="NAD(P)-binding Rossmann-like Domain"/>
    <property type="match status" value="1"/>
</dbReference>
<keyword evidence="5 7" id="KW-0547">Nucleotide-binding</keyword>
<dbReference type="Pfam" id="PF02875">
    <property type="entry name" value="Mur_ligase_C"/>
    <property type="match status" value="1"/>
</dbReference>
<comment type="subcellular location">
    <subcellularLocation>
        <location evidence="1 7 8">Cytoplasm</location>
    </subcellularLocation>
</comment>
<feature type="domain" description="Mur ligase central" evidence="10">
    <location>
        <begin position="119"/>
        <end position="301"/>
    </location>
</feature>
<feature type="binding site" evidence="7">
    <location>
        <begin position="121"/>
        <end position="127"/>
    </location>
    <ligand>
        <name>ATP</name>
        <dbReference type="ChEBI" id="CHEBI:30616"/>
    </ligand>
</feature>
<dbReference type="SUPFAM" id="SSF51984">
    <property type="entry name" value="MurCD N-terminal domain"/>
    <property type="match status" value="1"/>
</dbReference>
<dbReference type="GO" id="GO:0009252">
    <property type="term" value="P:peptidoglycan biosynthetic process"/>
    <property type="evidence" value="ECO:0007669"/>
    <property type="project" value="UniProtKB-UniRule"/>
</dbReference>
<keyword evidence="7 8" id="KW-0961">Cell wall biogenesis/degradation</keyword>
<dbReference type="InterPro" id="IPR005762">
    <property type="entry name" value="MurD"/>
</dbReference>
<dbReference type="PANTHER" id="PTHR43692:SF1">
    <property type="entry name" value="UDP-N-ACETYLMURAMOYLALANINE--D-GLUTAMATE LIGASE"/>
    <property type="match status" value="1"/>
</dbReference>
<dbReference type="PANTHER" id="PTHR43692">
    <property type="entry name" value="UDP-N-ACETYLMURAMOYLALANINE--D-GLUTAMATE LIGASE"/>
    <property type="match status" value="1"/>
</dbReference>
<evidence type="ECO:0000313" key="12">
    <source>
        <dbReference type="Proteomes" id="UP000319836"/>
    </source>
</evidence>
<keyword evidence="6 7" id="KW-0067">ATP-binding</keyword>
<comment type="catalytic activity">
    <reaction evidence="7 8">
        <text>UDP-N-acetyl-alpha-D-muramoyl-L-alanine + D-glutamate + ATP = UDP-N-acetyl-alpha-D-muramoyl-L-alanyl-D-glutamate + ADP + phosphate + H(+)</text>
        <dbReference type="Rhea" id="RHEA:16429"/>
        <dbReference type="ChEBI" id="CHEBI:15378"/>
        <dbReference type="ChEBI" id="CHEBI:29986"/>
        <dbReference type="ChEBI" id="CHEBI:30616"/>
        <dbReference type="ChEBI" id="CHEBI:43474"/>
        <dbReference type="ChEBI" id="CHEBI:83898"/>
        <dbReference type="ChEBI" id="CHEBI:83900"/>
        <dbReference type="ChEBI" id="CHEBI:456216"/>
        <dbReference type="EC" id="6.3.2.9"/>
    </reaction>
</comment>
<protein>
    <recommendedName>
        <fullName evidence="7 8">UDP-N-acetylmuramoylalanine--D-glutamate ligase</fullName>
        <ecNumber evidence="7 8">6.3.2.9</ecNumber>
    </recommendedName>
    <alternativeName>
        <fullName evidence="7">D-glutamic acid-adding enzyme</fullName>
    </alternativeName>
    <alternativeName>
        <fullName evidence="7">UDP-N-acetylmuramoyl-L-alanyl-D-glutamate synthetase</fullName>
    </alternativeName>
</protein>
<feature type="domain" description="Mur ligase C-terminal" evidence="9">
    <location>
        <begin position="323"/>
        <end position="435"/>
    </location>
</feature>
<dbReference type="SUPFAM" id="SSF53244">
    <property type="entry name" value="MurD-like peptide ligases, peptide-binding domain"/>
    <property type="match status" value="1"/>
</dbReference>
<evidence type="ECO:0000259" key="10">
    <source>
        <dbReference type="Pfam" id="PF08245"/>
    </source>
</evidence>
<organism evidence="11 12">
    <name type="scientific">Eiseniibacteriota bacterium</name>
    <dbReference type="NCBI Taxonomy" id="2212470"/>
    <lineage>
        <taxon>Bacteria</taxon>
        <taxon>Candidatus Eiseniibacteriota</taxon>
    </lineage>
</organism>
<keyword evidence="3 7" id="KW-0963">Cytoplasm</keyword>
<dbReference type="UniPathway" id="UPA00219"/>
<dbReference type="EC" id="6.3.2.9" evidence="7 8"/>
<evidence type="ECO:0000256" key="2">
    <source>
        <dbReference type="ARBA" id="ARBA00004752"/>
    </source>
</evidence>
<comment type="function">
    <text evidence="7 8">Cell wall formation. Catalyzes the addition of glutamate to the nucleotide precursor UDP-N-acetylmuramoyl-L-alanine (UMA).</text>
</comment>
<evidence type="ECO:0000256" key="8">
    <source>
        <dbReference type="RuleBase" id="RU003664"/>
    </source>
</evidence>
<dbReference type="GO" id="GO:0008764">
    <property type="term" value="F:UDP-N-acetylmuramoylalanine-D-glutamate ligase activity"/>
    <property type="evidence" value="ECO:0007669"/>
    <property type="project" value="UniProtKB-UniRule"/>
</dbReference>
<dbReference type="GO" id="GO:0051301">
    <property type="term" value="P:cell division"/>
    <property type="evidence" value="ECO:0007669"/>
    <property type="project" value="UniProtKB-KW"/>
</dbReference>
<name>A0A538TWU9_UNCEI</name>
<dbReference type="GO" id="GO:0005524">
    <property type="term" value="F:ATP binding"/>
    <property type="evidence" value="ECO:0007669"/>
    <property type="project" value="UniProtKB-UniRule"/>
</dbReference>
<dbReference type="InterPro" id="IPR036615">
    <property type="entry name" value="Mur_ligase_C_dom_sf"/>
</dbReference>
<keyword evidence="7 8" id="KW-0131">Cell cycle</keyword>
<evidence type="ECO:0000256" key="6">
    <source>
        <dbReference type="ARBA" id="ARBA00022840"/>
    </source>
</evidence>
<dbReference type="NCBIfam" id="TIGR01087">
    <property type="entry name" value="murD"/>
    <property type="match status" value="1"/>
</dbReference>
<dbReference type="Pfam" id="PF08245">
    <property type="entry name" value="Mur_ligase_M"/>
    <property type="match status" value="1"/>
</dbReference>
<dbReference type="Pfam" id="PF21799">
    <property type="entry name" value="MurD-like_N"/>
    <property type="match status" value="1"/>
</dbReference>